<evidence type="ECO:0000256" key="3">
    <source>
        <dbReference type="ARBA" id="ARBA00022833"/>
    </source>
</evidence>
<keyword evidence="7" id="KW-1185">Reference proteome</keyword>
<dbReference type="Gene3D" id="3.30.40.10">
    <property type="entry name" value="Zinc/RING finger domain, C3HC4 (zinc finger)"/>
    <property type="match status" value="1"/>
</dbReference>
<keyword evidence="1" id="KW-0479">Metal-binding</keyword>
<organism evidence="6 7">
    <name type="scientific">Bugula neritina</name>
    <name type="common">Brown bryozoan</name>
    <name type="synonym">Sertularia neritina</name>
    <dbReference type="NCBI Taxonomy" id="10212"/>
    <lineage>
        <taxon>Eukaryota</taxon>
        <taxon>Metazoa</taxon>
        <taxon>Spiralia</taxon>
        <taxon>Lophotrochozoa</taxon>
        <taxon>Bryozoa</taxon>
        <taxon>Gymnolaemata</taxon>
        <taxon>Cheilostomatida</taxon>
        <taxon>Flustrina</taxon>
        <taxon>Buguloidea</taxon>
        <taxon>Bugulidae</taxon>
        <taxon>Bugula</taxon>
    </lineage>
</organism>
<evidence type="ECO:0000256" key="2">
    <source>
        <dbReference type="ARBA" id="ARBA00022771"/>
    </source>
</evidence>
<dbReference type="InterPro" id="IPR001841">
    <property type="entry name" value="Znf_RING"/>
</dbReference>
<dbReference type="AlphaFoldDB" id="A0A7J7J088"/>
<sequence>MLCKSTMNVDHAQHQSISPTSFINDDVNERPKYVDAARLKKLYGCAICNDVAVQPHQTPCGNRVCKKCIEEKFGSLSVIKCPSLTMIWMRKS</sequence>
<dbReference type="InterPro" id="IPR018957">
    <property type="entry name" value="Znf_C3HC4_RING-type"/>
</dbReference>
<dbReference type="PROSITE" id="PS50089">
    <property type="entry name" value="ZF_RING_2"/>
    <property type="match status" value="1"/>
</dbReference>
<evidence type="ECO:0000256" key="1">
    <source>
        <dbReference type="ARBA" id="ARBA00022723"/>
    </source>
</evidence>
<name>A0A7J7J088_BUGNE</name>
<protein>
    <recommendedName>
        <fullName evidence="5">RING-type domain-containing protein</fullName>
    </recommendedName>
</protein>
<keyword evidence="2 4" id="KW-0863">Zinc-finger</keyword>
<gene>
    <name evidence="6" type="ORF">EB796_022655</name>
</gene>
<dbReference type="GO" id="GO:0008270">
    <property type="term" value="F:zinc ion binding"/>
    <property type="evidence" value="ECO:0007669"/>
    <property type="project" value="UniProtKB-KW"/>
</dbReference>
<reference evidence="6" key="1">
    <citation type="submission" date="2020-06" db="EMBL/GenBank/DDBJ databases">
        <title>Draft genome of Bugula neritina, a colonial animal packing powerful symbionts and potential medicines.</title>
        <authorList>
            <person name="Rayko M."/>
        </authorList>
    </citation>
    <scope>NUCLEOTIDE SEQUENCE [LARGE SCALE GENOMIC DNA]</scope>
    <source>
        <strain evidence="6">Kwan_BN1</strain>
    </source>
</reference>
<feature type="domain" description="RING-type" evidence="5">
    <location>
        <begin position="45"/>
        <end position="82"/>
    </location>
</feature>
<evidence type="ECO:0000313" key="6">
    <source>
        <dbReference type="EMBL" id="KAF6019054.1"/>
    </source>
</evidence>
<comment type="caution">
    <text evidence="6">The sequence shown here is derived from an EMBL/GenBank/DDBJ whole genome shotgun (WGS) entry which is preliminary data.</text>
</comment>
<dbReference type="SUPFAM" id="SSF57850">
    <property type="entry name" value="RING/U-box"/>
    <property type="match status" value="1"/>
</dbReference>
<dbReference type="InterPro" id="IPR013083">
    <property type="entry name" value="Znf_RING/FYVE/PHD"/>
</dbReference>
<dbReference type="Pfam" id="PF00097">
    <property type="entry name" value="zf-C3HC4"/>
    <property type="match status" value="1"/>
</dbReference>
<accession>A0A7J7J088</accession>
<dbReference type="EMBL" id="VXIV02003257">
    <property type="protein sequence ID" value="KAF6019054.1"/>
    <property type="molecule type" value="Genomic_DNA"/>
</dbReference>
<evidence type="ECO:0000256" key="4">
    <source>
        <dbReference type="PROSITE-ProRule" id="PRU00175"/>
    </source>
</evidence>
<evidence type="ECO:0000259" key="5">
    <source>
        <dbReference type="PROSITE" id="PS50089"/>
    </source>
</evidence>
<proteinExistence type="predicted"/>
<dbReference type="SMART" id="SM00184">
    <property type="entry name" value="RING"/>
    <property type="match status" value="1"/>
</dbReference>
<evidence type="ECO:0000313" key="7">
    <source>
        <dbReference type="Proteomes" id="UP000593567"/>
    </source>
</evidence>
<keyword evidence="3" id="KW-0862">Zinc</keyword>
<dbReference type="Proteomes" id="UP000593567">
    <property type="component" value="Unassembled WGS sequence"/>
</dbReference>